<dbReference type="STRING" id="1182545.A0A072PQL4"/>
<keyword evidence="3" id="KW-0238">DNA-binding</keyword>
<dbReference type="InterPro" id="IPR051089">
    <property type="entry name" value="prtT"/>
</dbReference>
<dbReference type="InterPro" id="IPR001138">
    <property type="entry name" value="Zn2Cys6_DnaBD"/>
</dbReference>
<dbReference type="GO" id="GO:0005634">
    <property type="term" value="C:nucleus"/>
    <property type="evidence" value="ECO:0007669"/>
    <property type="project" value="UniProtKB-SubCell"/>
</dbReference>
<name>A0A072PQL4_9EURO</name>
<dbReference type="PROSITE" id="PS00463">
    <property type="entry name" value="ZN2_CY6_FUNGAL_1"/>
    <property type="match status" value="1"/>
</dbReference>
<evidence type="ECO:0000259" key="7">
    <source>
        <dbReference type="PROSITE" id="PS50048"/>
    </source>
</evidence>
<dbReference type="VEuPathDB" id="FungiDB:A1O9_00143"/>
<evidence type="ECO:0000313" key="8">
    <source>
        <dbReference type="EMBL" id="KEF62171.1"/>
    </source>
</evidence>
<dbReference type="SUPFAM" id="SSF57701">
    <property type="entry name" value="Zn2/Cys6 DNA-binding domain"/>
    <property type="match status" value="1"/>
</dbReference>
<dbReference type="GO" id="GO:0000976">
    <property type="term" value="F:transcription cis-regulatory region binding"/>
    <property type="evidence" value="ECO:0007669"/>
    <property type="project" value="TreeGrafter"/>
</dbReference>
<dbReference type="Proteomes" id="UP000027920">
    <property type="component" value="Unassembled WGS sequence"/>
</dbReference>
<evidence type="ECO:0000256" key="6">
    <source>
        <dbReference type="SAM" id="Coils"/>
    </source>
</evidence>
<evidence type="ECO:0000256" key="5">
    <source>
        <dbReference type="ARBA" id="ARBA00023242"/>
    </source>
</evidence>
<organism evidence="8 9">
    <name type="scientific">Exophiala aquamarina CBS 119918</name>
    <dbReference type="NCBI Taxonomy" id="1182545"/>
    <lineage>
        <taxon>Eukaryota</taxon>
        <taxon>Fungi</taxon>
        <taxon>Dikarya</taxon>
        <taxon>Ascomycota</taxon>
        <taxon>Pezizomycotina</taxon>
        <taxon>Eurotiomycetes</taxon>
        <taxon>Chaetothyriomycetidae</taxon>
        <taxon>Chaetothyriales</taxon>
        <taxon>Herpotrichiellaceae</taxon>
        <taxon>Exophiala</taxon>
    </lineage>
</organism>
<feature type="coiled-coil region" evidence="6">
    <location>
        <begin position="44"/>
        <end position="71"/>
    </location>
</feature>
<evidence type="ECO:0000256" key="3">
    <source>
        <dbReference type="ARBA" id="ARBA00023125"/>
    </source>
</evidence>
<keyword evidence="2" id="KW-0805">Transcription regulation</keyword>
<dbReference type="EMBL" id="AMGV01000001">
    <property type="protein sequence ID" value="KEF62171.1"/>
    <property type="molecule type" value="Genomic_DNA"/>
</dbReference>
<dbReference type="GO" id="GO:0000981">
    <property type="term" value="F:DNA-binding transcription factor activity, RNA polymerase II-specific"/>
    <property type="evidence" value="ECO:0007669"/>
    <property type="project" value="InterPro"/>
</dbReference>
<feature type="domain" description="Zn(2)-C6 fungal-type" evidence="7">
    <location>
        <begin position="5"/>
        <end position="38"/>
    </location>
</feature>
<dbReference type="Gene3D" id="4.10.240.10">
    <property type="entry name" value="Zn(2)-C6 fungal-type DNA-binding domain"/>
    <property type="match status" value="1"/>
</dbReference>
<keyword evidence="5" id="KW-0539">Nucleus</keyword>
<dbReference type="CDD" id="cd00067">
    <property type="entry name" value="GAL4"/>
    <property type="match status" value="1"/>
</dbReference>
<dbReference type="PANTHER" id="PTHR31845">
    <property type="entry name" value="FINGER DOMAIN PROTEIN, PUTATIVE-RELATED"/>
    <property type="match status" value="1"/>
</dbReference>
<dbReference type="GO" id="GO:0008270">
    <property type="term" value="F:zinc ion binding"/>
    <property type="evidence" value="ECO:0007669"/>
    <property type="project" value="InterPro"/>
</dbReference>
<sequence length="557" mass="62376">MKARACTKCRQWKAKCDSSGNTPGGCSRCRSLKLQCVFDASFKRVSKVKRMQQMESEIKQLRQTLVETVQTGEIPNQASAHEEEATLSEDWATQLSDIPGVTQPLPPTQYGLEMLPQTDALTKPAAVVVEPSASYKMLGNVCLTDSQIEQRFRSYFTRCHPHLPFEMATTSADEVFMKSSLLFWVICAVTSSWRIQLQLSPSIKSMVADSIHAYPRSIETAQAILILCMWPFKISGMRDDPSLMYSGIATQMCLQLGHPSSSQHASAKSTPDGSGGVGEACDQTSTLLACFIVNRVHSGYLGLPATTLAHPKILRAFEDPAIDPTLSQLGRIYHLVGEAIVAIGANGPCPTGMLEPDSRLTMIKVYGEQLSELQERYLQGMKGIVKVSYFFARLQIWSFALLDDMIFSEDLIKIYHSAEDEACQIIELCYDMNLAASPYHFRRAICYSGFVLVKILRSPYCHMKRELLEDNVERARQALSTTASSPDDIFCKACQVLEELLYLEDKKRTAPIFSRMGASMMFDMLRIYWENWHDRNMPEEVPSLLDLDAIDWGTLGL</sequence>
<dbReference type="AlphaFoldDB" id="A0A072PQL4"/>
<proteinExistence type="predicted"/>
<evidence type="ECO:0000313" key="9">
    <source>
        <dbReference type="Proteomes" id="UP000027920"/>
    </source>
</evidence>
<dbReference type="CDD" id="cd12148">
    <property type="entry name" value="fungal_TF_MHR"/>
    <property type="match status" value="1"/>
</dbReference>
<reference evidence="8 9" key="1">
    <citation type="submission" date="2013-03" db="EMBL/GenBank/DDBJ databases">
        <title>The Genome Sequence of Exophiala aquamarina CBS 119918.</title>
        <authorList>
            <consortium name="The Broad Institute Genomics Platform"/>
            <person name="Cuomo C."/>
            <person name="de Hoog S."/>
            <person name="Gorbushina A."/>
            <person name="Walker B."/>
            <person name="Young S.K."/>
            <person name="Zeng Q."/>
            <person name="Gargeya S."/>
            <person name="Fitzgerald M."/>
            <person name="Haas B."/>
            <person name="Abouelleil A."/>
            <person name="Allen A.W."/>
            <person name="Alvarado L."/>
            <person name="Arachchi H.M."/>
            <person name="Berlin A.M."/>
            <person name="Chapman S.B."/>
            <person name="Gainer-Dewar J."/>
            <person name="Goldberg J."/>
            <person name="Griggs A."/>
            <person name="Gujja S."/>
            <person name="Hansen M."/>
            <person name="Howarth C."/>
            <person name="Imamovic A."/>
            <person name="Ireland A."/>
            <person name="Larimer J."/>
            <person name="McCowan C."/>
            <person name="Murphy C."/>
            <person name="Pearson M."/>
            <person name="Poon T.W."/>
            <person name="Priest M."/>
            <person name="Roberts A."/>
            <person name="Saif S."/>
            <person name="Shea T."/>
            <person name="Sisk P."/>
            <person name="Sykes S."/>
            <person name="Wortman J."/>
            <person name="Nusbaum C."/>
            <person name="Birren B."/>
        </authorList>
    </citation>
    <scope>NUCLEOTIDE SEQUENCE [LARGE SCALE GENOMIC DNA]</scope>
    <source>
        <strain evidence="8 9">CBS 119918</strain>
    </source>
</reference>
<keyword evidence="9" id="KW-1185">Reference proteome</keyword>
<keyword evidence="6" id="KW-0175">Coiled coil</keyword>
<dbReference type="RefSeq" id="XP_013264761.1">
    <property type="nucleotide sequence ID" value="XM_013409307.1"/>
</dbReference>
<dbReference type="OrthoDB" id="3163292at2759"/>
<keyword evidence="4" id="KW-0804">Transcription</keyword>
<evidence type="ECO:0000256" key="1">
    <source>
        <dbReference type="ARBA" id="ARBA00004123"/>
    </source>
</evidence>
<dbReference type="InterPro" id="IPR036864">
    <property type="entry name" value="Zn2-C6_fun-type_DNA-bd_sf"/>
</dbReference>
<evidence type="ECO:0000256" key="2">
    <source>
        <dbReference type="ARBA" id="ARBA00023015"/>
    </source>
</evidence>
<accession>A0A072PQL4</accession>
<comment type="caution">
    <text evidence="8">The sequence shown here is derived from an EMBL/GenBank/DDBJ whole genome shotgun (WGS) entry which is preliminary data.</text>
</comment>
<dbReference type="PROSITE" id="PS50048">
    <property type="entry name" value="ZN2_CY6_FUNGAL_2"/>
    <property type="match status" value="1"/>
</dbReference>
<dbReference type="Pfam" id="PF00172">
    <property type="entry name" value="Zn_clus"/>
    <property type="match status" value="1"/>
</dbReference>
<dbReference type="HOGENOM" id="CLU_011455_3_2_1"/>
<dbReference type="GeneID" id="25275095"/>
<evidence type="ECO:0000256" key="4">
    <source>
        <dbReference type="ARBA" id="ARBA00023163"/>
    </source>
</evidence>
<dbReference type="PANTHER" id="PTHR31845:SF21">
    <property type="entry name" value="REGULATORY PROTEIN LEU3"/>
    <property type="match status" value="1"/>
</dbReference>
<gene>
    <name evidence="8" type="ORF">A1O9_00143</name>
</gene>
<protein>
    <recommendedName>
        <fullName evidence="7">Zn(2)-C6 fungal-type domain-containing protein</fullName>
    </recommendedName>
</protein>
<comment type="subcellular location">
    <subcellularLocation>
        <location evidence="1">Nucleus</location>
    </subcellularLocation>
</comment>